<evidence type="ECO:0000256" key="15">
    <source>
        <dbReference type="PIRNR" id="PIRNR000204"/>
    </source>
</evidence>
<feature type="transmembrane region" description="Helical" evidence="16">
    <location>
        <begin position="263"/>
        <end position="282"/>
    </location>
</feature>
<feature type="transmembrane region" description="Helical" evidence="16">
    <location>
        <begin position="20"/>
        <end position="37"/>
    </location>
</feature>
<dbReference type="GO" id="GO:0016491">
    <property type="term" value="F:oxidoreductase activity"/>
    <property type="evidence" value="ECO:0007669"/>
    <property type="project" value="UniProtKB-KW"/>
</dbReference>
<feature type="transmembrane region" description="Helical" evidence="16">
    <location>
        <begin position="210"/>
        <end position="231"/>
    </location>
</feature>
<evidence type="ECO:0000256" key="6">
    <source>
        <dbReference type="ARBA" id="ARBA00022475"/>
    </source>
</evidence>
<evidence type="ECO:0000256" key="13">
    <source>
        <dbReference type="ARBA" id="ARBA00023136"/>
    </source>
</evidence>
<evidence type="ECO:0000256" key="10">
    <source>
        <dbReference type="ARBA" id="ARBA00022967"/>
    </source>
</evidence>
<dbReference type="GO" id="GO:0005886">
    <property type="term" value="C:plasma membrane"/>
    <property type="evidence" value="ECO:0007669"/>
    <property type="project" value="UniProtKB-SubCell"/>
</dbReference>
<evidence type="ECO:0000313" key="19">
    <source>
        <dbReference type="Proteomes" id="UP000317369"/>
    </source>
</evidence>
<evidence type="ECO:0000256" key="1">
    <source>
        <dbReference type="ARBA" id="ARBA00003943"/>
    </source>
</evidence>
<dbReference type="PIRSF" id="PIRSF000204">
    <property type="entry name" value="PNTB"/>
    <property type="match status" value="1"/>
</dbReference>
<dbReference type="InterPro" id="IPR029035">
    <property type="entry name" value="DHS-like_NAD/FAD-binding_dom"/>
</dbReference>
<sequence>MSFFTSPINTLAVLSQNDVVNLIYLAAAVFFIYGLKLLTSVKTARRGNLISAIGMLIAAVVTLFQINNNAGETSFFISFTWIAVALIIGAIVGSTLAIKVPMTGMPQMVALLNGFGGIASLLVACGEYARNYNNNLILDEPWNAILAIGLATLIGGVTFTGSLIAFAKLQGLKIIPDKPVQFIGQKAIIGILLIGSLFLAFYITANHEAWSSLIIIAIASLILGILLVIGIGGADMPVVVSLLNSYSGIAAAMAGFVLNNSALIITGSLVGASGIILTNIMCKAMNRSLLNVLFGGVGGGSSKSSGAGPQGEAREFTPEDAAIVLDAASQVIIVPGYGMAVAQAQHAVKEFTEELAKRNITVKYAIHPVAGRMPGHMNVLLAEAGVPYEQLADLDQINPEFEQTDVALVIGANDVTNPAARHDTGSPIYGMPILDVDKARTVFVIKRSMNPGFAGIQNELYFMENTGMIFGDAKKIIMSLTEELIES</sequence>
<evidence type="ECO:0000256" key="11">
    <source>
        <dbReference type="ARBA" id="ARBA00022989"/>
    </source>
</evidence>
<protein>
    <recommendedName>
        <fullName evidence="5 15">NAD(P) transhydrogenase subunit beta</fullName>
        <ecNumber evidence="4 15">7.1.1.1</ecNumber>
    </recommendedName>
    <alternativeName>
        <fullName evidence="15">Nicotinamide nucleotide transhydrogenase subunit beta</fullName>
    </alternativeName>
</protein>
<evidence type="ECO:0000256" key="7">
    <source>
        <dbReference type="ARBA" id="ARBA00022519"/>
    </source>
</evidence>
<gene>
    <name evidence="18" type="primary">pntB</name>
    <name evidence="18" type="ORF">KS4_15080</name>
</gene>
<reference evidence="18 19" key="1">
    <citation type="submission" date="2019-02" db="EMBL/GenBank/DDBJ databases">
        <title>Deep-cultivation of Planctomycetes and their phenomic and genomic characterization uncovers novel biology.</title>
        <authorList>
            <person name="Wiegand S."/>
            <person name="Jogler M."/>
            <person name="Boedeker C."/>
            <person name="Pinto D."/>
            <person name="Vollmers J."/>
            <person name="Rivas-Marin E."/>
            <person name="Kohn T."/>
            <person name="Peeters S.H."/>
            <person name="Heuer A."/>
            <person name="Rast P."/>
            <person name="Oberbeckmann S."/>
            <person name="Bunk B."/>
            <person name="Jeske O."/>
            <person name="Meyerdierks A."/>
            <person name="Storesund J.E."/>
            <person name="Kallscheuer N."/>
            <person name="Luecker S."/>
            <person name="Lage O.M."/>
            <person name="Pohl T."/>
            <person name="Merkel B.J."/>
            <person name="Hornburger P."/>
            <person name="Mueller R.-W."/>
            <person name="Bruemmer F."/>
            <person name="Labrenz M."/>
            <person name="Spormann A.M."/>
            <person name="Op den Camp H."/>
            <person name="Overmann J."/>
            <person name="Amann R."/>
            <person name="Jetten M.S.M."/>
            <person name="Mascher T."/>
            <person name="Medema M.H."/>
            <person name="Devos D.P."/>
            <person name="Kaster A.-K."/>
            <person name="Ovreas L."/>
            <person name="Rohde M."/>
            <person name="Galperin M.Y."/>
            <person name="Jogler C."/>
        </authorList>
    </citation>
    <scope>NUCLEOTIDE SEQUENCE [LARGE SCALE GENOMIC DNA]</scope>
    <source>
        <strain evidence="18 19">KS4</strain>
    </source>
</reference>
<evidence type="ECO:0000256" key="16">
    <source>
        <dbReference type="SAM" id="Phobius"/>
    </source>
</evidence>
<keyword evidence="11 16" id="KW-1133">Transmembrane helix</keyword>
<evidence type="ECO:0000256" key="12">
    <source>
        <dbReference type="ARBA" id="ARBA00023027"/>
    </source>
</evidence>
<feature type="domain" description="NADP transhydrogenase beta-like" evidence="17">
    <location>
        <begin position="21"/>
        <end position="482"/>
    </location>
</feature>
<keyword evidence="6 15" id="KW-1003">Cell membrane</keyword>
<comment type="subcellular location">
    <subcellularLocation>
        <location evidence="2">Cell inner membrane</location>
        <topology evidence="2">Multi-pass membrane protein</topology>
    </subcellularLocation>
</comment>
<keyword evidence="9 15" id="KW-0521">NADP</keyword>
<evidence type="ECO:0000256" key="14">
    <source>
        <dbReference type="ARBA" id="ARBA00048202"/>
    </source>
</evidence>
<evidence type="ECO:0000256" key="9">
    <source>
        <dbReference type="ARBA" id="ARBA00022857"/>
    </source>
</evidence>
<organism evidence="18 19">
    <name type="scientific">Poriferisphaera corsica</name>
    <dbReference type="NCBI Taxonomy" id="2528020"/>
    <lineage>
        <taxon>Bacteria</taxon>
        <taxon>Pseudomonadati</taxon>
        <taxon>Planctomycetota</taxon>
        <taxon>Phycisphaerae</taxon>
        <taxon>Phycisphaerales</taxon>
        <taxon>Phycisphaeraceae</taxon>
        <taxon>Poriferisphaera</taxon>
    </lineage>
</organism>
<dbReference type="RefSeq" id="WP_145076509.1">
    <property type="nucleotide sequence ID" value="NZ_CP036425.1"/>
</dbReference>
<evidence type="ECO:0000256" key="8">
    <source>
        <dbReference type="ARBA" id="ARBA00022692"/>
    </source>
</evidence>
<proteinExistence type="inferred from homology"/>
<keyword evidence="18" id="KW-0560">Oxidoreductase</keyword>
<dbReference type="Proteomes" id="UP000317369">
    <property type="component" value="Chromosome"/>
</dbReference>
<dbReference type="KEGG" id="pcor:KS4_15080"/>
<dbReference type="PANTHER" id="PTHR44758">
    <property type="entry name" value="NAD(P) TRANSHYDROGENASE SUBUNIT BETA"/>
    <property type="match status" value="1"/>
</dbReference>
<evidence type="ECO:0000256" key="4">
    <source>
        <dbReference type="ARBA" id="ARBA00012943"/>
    </source>
</evidence>
<evidence type="ECO:0000256" key="3">
    <source>
        <dbReference type="ARBA" id="ARBA00007919"/>
    </source>
</evidence>
<keyword evidence="10 15" id="KW-1278">Translocase</keyword>
<keyword evidence="8 16" id="KW-0812">Transmembrane</keyword>
<dbReference type="Gene3D" id="3.40.50.1220">
    <property type="entry name" value="TPP-binding domain"/>
    <property type="match status" value="1"/>
</dbReference>
<dbReference type="AlphaFoldDB" id="A0A517YT90"/>
<dbReference type="Pfam" id="PF02233">
    <property type="entry name" value="PNTB"/>
    <property type="match status" value="1"/>
</dbReference>
<comment type="similarity">
    <text evidence="3 15">Belongs to the PNT beta subunit family.</text>
</comment>
<feature type="transmembrane region" description="Helical" evidence="16">
    <location>
        <begin position="238"/>
        <end position="257"/>
    </location>
</feature>
<keyword evidence="19" id="KW-1185">Reference proteome</keyword>
<comment type="catalytic activity">
    <reaction evidence="14 15">
        <text>NAD(+) + NADPH + H(+)(in) = NADH + NADP(+) + H(+)(out)</text>
        <dbReference type="Rhea" id="RHEA:47992"/>
        <dbReference type="ChEBI" id="CHEBI:15378"/>
        <dbReference type="ChEBI" id="CHEBI:57540"/>
        <dbReference type="ChEBI" id="CHEBI:57783"/>
        <dbReference type="ChEBI" id="CHEBI:57945"/>
        <dbReference type="ChEBI" id="CHEBI:58349"/>
        <dbReference type="EC" id="7.1.1.1"/>
    </reaction>
</comment>
<accession>A0A517YT90</accession>
<evidence type="ECO:0000256" key="5">
    <source>
        <dbReference type="ARBA" id="ARBA00014581"/>
    </source>
</evidence>
<evidence type="ECO:0000256" key="2">
    <source>
        <dbReference type="ARBA" id="ARBA00004429"/>
    </source>
</evidence>
<dbReference type="SUPFAM" id="SSF52467">
    <property type="entry name" value="DHS-like NAD/FAD-binding domain"/>
    <property type="match status" value="1"/>
</dbReference>
<dbReference type="EC" id="7.1.1.1" evidence="4 15"/>
<keyword evidence="7 15" id="KW-0997">Cell inner membrane</keyword>
<name>A0A517YT90_9BACT</name>
<dbReference type="OrthoDB" id="9763786at2"/>
<comment type="function">
    <text evidence="1 15">The transhydrogenation between NADH and NADP is coupled to respiration and ATP hydrolysis and functions as a proton pump across the membrane.</text>
</comment>
<dbReference type="GO" id="GO:0050661">
    <property type="term" value="F:NADP binding"/>
    <property type="evidence" value="ECO:0007669"/>
    <property type="project" value="InterPro"/>
</dbReference>
<feature type="transmembrane region" description="Helical" evidence="16">
    <location>
        <begin position="141"/>
        <end position="166"/>
    </location>
</feature>
<dbReference type="GO" id="GO:0008750">
    <property type="term" value="F:proton-translocating NAD(P)+ transhydrogenase activity"/>
    <property type="evidence" value="ECO:0007669"/>
    <property type="project" value="UniProtKB-EC"/>
</dbReference>
<keyword evidence="12 15" id="KW-0520">NAD</keyword>
<evidence type="ECO:0000259" key="17">
    <source>
        <dbReference type="Pfam" id="PF02233"/>
    </source>
</evidence>
<feature type="transmembrane region" description="Helical" evidence="16">
    <location>
        <begin position="187"/>
        <end position="204"/>
    </location>
</feature>
<feature type="transmembrane region" description="Helical" evidence="16">
    <location>
        <begin position="49"/>
        <end position="66"/>
    </location>
</feature>
<dbReference type="PANTHER" id="PTHR44758:SF1">
    <property type="entry name" value="NAD(P) TRANSHYDROGENASE SUBUNIT BETA"/>
    <property type="match status" value="1"/>
</dbReference>
<feature type="transmembrane region" description="Helical" evidence="16">
    <location>
        <begin position="78"/>
        <end position="98"/>
    </location>
</feature>
<evidence type="ECO:0000313" key="18">
    <source>
        <dbReference type="EMBL" id="QDU33460.1"/>
    </source>
</evidence>
<dbReference type="InterPro" id="IPR012136">
    <property type="entry name" value="NADH_DH_b"/>
</dbReference>
<dbReference type="InterPro" id="IPR034300">
    <property type="entry name" value="PNTB-like"/>
</dbReference>
<keyword evidence="13 15" id="KW-0472">Membrane</keyword>
<dbReference type="EMBL" id="CP036425">
    <property type="protein sequence ID" value="QDU33460.1"/>
    <property type="molecule type" value="Genomic_DNA"/>
</dbReference>
<feature type="transmembrane region" description="Helical" evidence="16">
    <location>
        <begin position="110"/>
        <end position="129"/>
    </location>
</feature>